<sequence>MESEVAATATATAAPVRKRLSESMKEVAGDGGEMIGISNTKRAKPEVAVVDGGMGSGVIIGLPRIKGRVGFSGVTVIELPKTKGWVGSSGDTIIELPKAKPAEIPNRVKKKKFPAVQEDQIYIWGTALLRPLF</sequence>
<dbReference type="Gramene" id="PUZ52560">
    <property type="protein sequence ID" value="PUZ52560"/>
    <property type="gene ID" value="GQ55_6G280600"/>
</dbReference>
<name>A0A2T7DAD2_9POAL</name>
<dbReference type="EMBL" id="CM009754">
    <property type="protein sequence ID" value="PUZ52560.1"/>
    <property type="molecule type" value="Genomic_DNA"/>
</dbReference>
<organism evidence="1 2">
    <name type="scientific">Panicum hallii var. hallii</name>
    <dbReference type="NCBI Taxonomy" id="1504633"/>
    <lineage>
        <taxon>Eukaryota</taxon>
        <taxon>Viridiplantae</taxon>
        <taxon>Streptophyta</taxon>
        <taxon>Embryophyta</taxon>
        <taxon>Tracheophyta</taxon>
        <taxon>Spermatophyta</taxon>
        <taxon>Magnoliopsida</taxon>
        <taxon>Liliopsida</taxon>
        <taxon>Poales</taxon>
        <taxon>Poaceae</taxon>
        <taxon>PACMAD clade</taxon>
        <taxon>Panicoideae</taxon>
        <taxon>Panicodae</taxon>
        <taxon>Paniceae</taxon>
        <taxon>Panicinae</taxon>
        <taxon>Panicum</taxon>
        <taxon>Panicum sect. Panicum</taxon>
    </lineage>
</organism>
<reference evidence="1 2" key="1">
    <citation type="submission" date="2018-04" db="EMBL/GenBank/DDBJ databases">
        <title>WGS assembly of Panicum hallii var. hallii HAL2.</title>
        <authorList>
            <person name="Lovell J."/>
            <person name="Jenkins J."/>
            <person name="Lowry D."/>
            <person name="Mamidi S."/>
            <person name="Sreedasyam A."/>
            <person name="Weng X."/>
            <person name="Barry K."/>
            <person name="Bonette J."/>
            <person name="Campitelli B."/>
            <person name="Daum C."/>
            <person name="Gordon S."/>
            <person name="Gould B."/>
            <person name="Lipzen A."/>
            <person name="MacQueen A."/>
            <person name="Palacio-Mejia J."/>
            <person name="Plott C."/>
            <person name="Shakirov E."/>
            <person name="Shu S."/>
            <person name="Yoshinaga Y."/>
            <person name="Zane M."/>
            <person name="Rokhsar D."/>
            <person name="Grimwood J."/>
            <person name="Schmutz J."/>
            <person name="Juenger T."/>
        </authorList>
    </citation>
    <scope>NUCLEOTIDE SEQUENCE [LARGE SCALE GENOMIC DNA]</scope>
    <source>
        <strain evidence="2">cv. HAL2</strain>
    </source>
</reference>
<keyword evidence="2" id="KW-1185">Reference proteome</keyword>
<evidence type="ECO:0000313" key="1">
    <source>
        <dbReference type="EMBL" id="PUZ52560.1"/>
    </source>
</evidence>
<protein>
    <submittedName>
        <fullName evidence="1">Uncharacterized protein</fullName>
    </submittedName>
</protein>
<proteinExistence type="predicted"/>
<accession>A0A2T7DAD2</accession>
<dbReference type="AlphaFoldDB" id="A0A2T7DAD2"/>
<dbReference type="Proteomes" id="UP000244336">
    <property type="component" value="Chromosome 6"/>
</dbReference>
<gene>
    <name evidence="1" type="ORF">GQ55_6G280600</name>
</gene>
<evidence type="ECO:0000313" key="2">
    <source>
        <dbReference type="Proteomes" id="UP000244336"/>
    </source>
</evidence>